<reference evidence="2" key="1">
    <citation type="submission" date="2022-07" db="EMBL/GenBank/DDBJ databases">
        <authorList>
            <person name="Macas J."/>
            <person name="Novak P."/>
            <person name="Neumann P."/>
        </authorList>
    </citation>
    <scope>NUCLEOTIDE SEQUENCE</scope>
</reference>
<dbReference type="OrthoDB" id="1845088at2759"/>
<feature type="region of interest" description="Disordered" evidence="1">
    <location>
        <begin position="149"/>
        <end position="172"/>
    </location>
</feature>
<comment type="caution">
    <text evidence="2">The sequence shown here is derived from an EMBL/GenBank/DDBJ whole genome shotgun (WGS) entry which is preliminary data.</text>
</comment>
<dbReference type="Proteomes" id="UP001152484">
    <property type="component" value="Unassembled WGS sequence"/>
</dbReference>
<evidence type="ECO:0000313" key="2">
    <source>
        <dbReference type="EMBL" id="CAH9051308.1"/>
    </source>
</evidence>
<evidence type="ECO:0000256" key="1">
    <source>
        <dbReference type="SAM" id="MobiDB-lite"/>
    </source>
</evidence>
<dbReference type="EMBL" id="CAMAPE010000001">
    <property type="protein sequence ID" value="CAH9051308.1"/>
    <property type="molecule type" value="Genomic_DNA"/>
</dbReference>
<evidence type="ECO:0000313" key="3">
    <source>
        <dbReference type="Proteomes" id="UP001152484"/>
    </source>
</evidence>
<proteinExistence type="predicted"/>
<name>A0A9P0YGD3_CUSEU</name>
<gene>
    <name evidence="2" type="ORF">CEURO_LOCUS199</name>
</gene>
<feature type="non-terminal residue" evidence="2">
    <location>
        <position position="1"/>
    </location>
</feature>
<feature type="compositionally biased region" description="Gly residues" evidence="1">
    <location>
        <begin position="162"/>
        <end position="172"/>
    </location>
</feature>
<protein>
    <submittedName>
        <fullName evidence="2">Uncharacterized protein</fullName>
    </submittedName>
</protein>
<dbReference type="AlphaFoldDB" id="A0A9P0YGD3"/>
<sequence>MIPPRTPLASPTGTLLTELAQTISHVATNVTNIVTTKLLAVEDCTTCRTQFESFLVSQALLGMVDGSIQARSPHPSIRPSALRSLYPSSPLVSRPASSIWAHSTRSGSLSTRSGNRGSKALINAAGAAVAGEAAVVGAVAEGITQSSMVSRQQTQGQPAYNPGGGGPPAWGV</sequence>
<accession>A0A9P0YGD3</accession>
<feature type="compositionally biased region" description="Polar residues" evidence="1">
    <location>
        <begin position="149"/>
        <end position="158"/>
    </location>
</feature>
<organism evidence="2 3">
    <name type="scientific">Cuscuta europaea</name>
    <name type="common">European dodder</name>
    <dbReference type="NCBI Taxonomy" id="41803"/>
    <lineage>
        <taxon>Eukaryota</taxon>
        <taxon>Viridiplantae</taxon>
        <taxon>Streptophyta</taxon>
        <taxon>Embryophyta</taxon>
        <taxon>Tracheophyta</taxon>
        <taxon>Spermatophyta</taxon>
        <taxon>Magnoliopsida</taxon>
        <taxon>eudicotyledons</taxon>
        <taxon>Gunneridae</taxon>
        <taxon>Pentapetalae</taxon>
        <taxon>asterids</taxon>
        <taxon>lamiids</taxon>
        <taxon>Solanales</taxon>
        <taxon>Convolvulaceae</taxon>
        <taxon>Cuscuteae</taxon>
        <taxon>Cuscuta</taxon>
        <taxon>Cuscuta subgen. Cuscuta</taxon>
    </lineage>
</organism>
<keyword evidence="3" id="KW-1185">Reference proteome</keyword>